<keyword evidence="7" id="KW-1185">Reference proteome</keyword>
<dbReference type="KEGG" id="qsa:O6P43_026614"/>
<feature type="domain" description="Cyclin-dependent kinase inhibitor" evidence="5">
    <location>
        <begin position="200"/>
        <end position="244"/>
    </location>
</feature>
<keyword evidence="4" id="KW-0131">Cell cycle</keyword>
<sequence>MGKYMKKSKIAAVMEVSPQSSIGVRTRAKTLALQRLQKLSSSPSVAPNPDASSFSYLQLRSRRLEKPLGLGDTKKLQISEQPKKFCGKSTKPNTCCVNPKMRISSVKSVSVGSVSLGNDKEEVCVGEIVKEFETEDGNDVGFETSFGENTLELESRDRSTRESTPCSLIRNSDAIGTPGSTTRQKMCSMTNRINEDMQRSIPTAQELEEFFAYEEQQQQRVFLEKYNFDVVNDVPLPGRYEWLQVLH</sequence>
<comment type="subcellular location">
    <subcellularLocation>
        <location evidence="1">Nucleus</location>
        <location evidence="1">Nucleoplasm</location>
    </subcellularLocation>
</comment>
<dbReference type="Proteomes" id="UP001163823">
    <property type="component" value="Chromosome 11"/>
</dbReference>
<dbReference type="PANTHER" id="PTHR46776">
    <property type="entry name" value="CYCLIN-DEPENDENT KINASE INHIBITOR 4-RELATED"/>
    <property type="match status" value="1"/>
</dbReference>
<evidence type="ECO:0000259" key="5">
    <source>
        <dbReference type="Pfam" id="PF02234"/>
    </source>
</evidence>
<dbReference type="GO" id="GO:0004861">
    <property type="term" value="F:cyclin-dependent protein serine/threonine kinase inhibitor activity"/>
    <property type="evidence" value="ECO:0007669"/>
    <property type="project" value="InterPro"/>
</dbReference>
<dbReference type="InterPro" id="IPR003175">
    <property type="entry name" value="CDI_dom"/>
</dbReference>
<protein>
    <submittedName>
        <fullName evidence="6">Cyclin-dependent kinase inhibitor</fullName>
    </submittedName>
</protein>
<proteinExistence type="inferred from homology"/>
<accession>A0AAD7L2I2</accession>
<dbReference type="Gene3D" id="4.10.365.10">
    <property type="entry name" value="p27"/>
    <property type="match status" value="1"/>
</dbReference>
<comment type="caution">
    <text evidence="6">The sequence shown here is derived from an EMBL/GenBank/DDBJ whole genome shotgun (WGS) entry which is preliminary data.</text>
</comment>
<dbReference type="Pfam" id="PF02234">
    <property type="entry name" value="CDI"/>
    <property type="match status" value="1"/>
</dbReference>
<dbReference type="AlphaFoldDB" id="A0AAD7L2I2"/>
<evidence type="ECO:0000256" key="4">
    <source>
        <dbReference type="ARBA" id="ARBA00023306"/>
    </source>
</evidence>
<name>A0AAD7L2I2_QUISA</name>
<evidence type="ECO:0000256" key="3">
    <source>
        <dbReference type="ARBA" id="ARBA00023013"/>
    </source>
</evidence>
<evidence type="ECO:0000313" key="6">
    <source>
        <dbReference type="EMBL" id="KAJ7950420.1"/>
    </source>
</evidence>
<comment type="similarity">
    <text evidence="2">Belongs to the CDI family. ICK/KRP subfamily.</text>
</comment>
<dbReference type="GO" id="GO:0051726">
    <property type="term" value="P:regulation of cell cycle"/>
    <property type="evidence" value="ECO:0007669"/>
    <property type="project" value="InterPro"/>
</dbReference>
<evidence type="ECO:0000256" key="1">
    <source>
        <dbReference type="ARBA" id="ARBA00004642"/>
    </source>
</evidence>
<organism evidence="6 7">
    <name type="scientific">Quillaja saponaria</name>
    <name type="common">Soap bark tree</name>
    <dbReference type="NCBI Taxonomy" id="32244"/>
    <lineage>
        <taxon>Eukaryota</taxon>
        <taxon>Viridiplantae</taxon>
        <taxon>Streptophyta</taxon>
        <taxon>Embryophyta</taxon>
        <taxon>Tracheophyta</taxon>
        <taxon>Spermatophyta</taxon>
        <taxon>Magnoliopsida</taxon>
        <taxon>eudicotyledons</taxon>
        <taxon>Gunneridae</taxon>
        <taxon>Pentapetalae</taxon>
        <taxon>rosids</taxon>
        <taxon>fabids</taxon>
        <taxon>Fabales</taxon>
        <taxon>Quillajaceae</taxon>
        <taxon>Quillaja</taxon>
    </lineage>
</organism>
<dbReference type="PIRSF" id="PIRSF017811">
    <property type="entry name" value="CDK_inhib_pln"/>
    <property type="match status" value="1"/>
</dbReference>
<evidence type="ECO:0000313" key="7">
    <source>
        <dbReference type="Proteomes" id="UP001163823"/>
    </source>
</evidence>
<dbReference type="EMBL" id="JARAOO010000011">
    <property type="protein sequence ID" value="KAJ7950420.1"/>
    <property type="molecule type" value="Genomic_DNA"/>
</dbReference>
<keyword evidence="3 6" id="KW-0649">Protein kinase inhibitor</keyword>
<evidence type="ECO:0000256" key="2">
    <source>
        <dbReference type="ARBA" id="ARBA00010274"/>
    </source>
</evidence>
<dbReference type="InterPro" id="IPR044898">
    <property type="entry name" value="CDI_dom_sf"/>
</dbReference>
<dbReference type="GO" id="GO:0005654">
    <property type="term" value="C:nucleoplasm"/>
    <property type="evidence" value="ECO:0007669"/>
    <property type="project" value="UniProtKB-SubCell"/>
</dbReference>
<gene>
    <name evidence="6" type="ORF">O6P43_026614</name>
</gene>
<reference evidence="6" key="1">
    <citation type="journal article" date="2023" name="Science">
        <title>Elucidation of the pathway for biosynthesis of saponin adjuvants from the soapbark tree.</title>
        <authorList>
            <person name="Reed J."/>
            <person name="Orme A."/>
            <person name="El-Demerdash A."/>
            <person name="Owen C."/>
            <person name="Martin L.B.B."/>
            <person name="Misra R.C."/>
            <person name="Kikuchi S."/>
            <person name="Rejzek M."/>
            <person name="Martin A.C."/>
            <person name="Harkess A."/>
            <person name="Leebens-Mack J."/>
            <person name="Louveau T."/>
            <person name="Stephenson M.J."/>
            <person name="Osbourn A."/>
        </authorList>
    </citation>
    <scope>NUCLEOTIDE SEQUENCE</scope>
    <source>
        <strain evidence="6">S10</strain>
    </source>
</reference>
<dbReference type="InterPro" id="IPR044275">
    <property type="entry name" value="KRP"/>
</dbReference>